<reference evidence="3" key="1">
    <citation type="journal article" date="2013" name="Science">
        <title>The Amborella genome and the evolution of flowering plants.</title>
        <authorList>
            <consortium name="Amborella Genome Project"/>
        </authorList>
    </citation>
    <scope>NUCLEOTIDE SEQUENCE [LARGE SCALE GENOMIC DNA]</scope>
</reference>
<feature type="compositionally biased region" description="Basic and acidic residues" evidence="1">
    <location>
        <begin position="117"/>
        <end position="131"/>
    </location>
</feature>
<evidence type="ECO:0000313" key="3">
    <source>
        <dbReference type="Proteomes" id="UP000017836"/>
    </source>
</evidence>
<dbReference type="AlphaFoldDB" id="W1PVP3"/>
<accession>W1PVP3</accession>
<protein>
    <submittedName>
        <fullName evidence="2">Uncharacterized protein</fullName>
    </submittedName>
</protein>
<gene>
    <name evidence="2" type="ORF">AMTR_s00024p00253860</name>
</gene>
<sequence>MPFSVQWGISCPFCLELEPGCHSANNLVLGHQHPHTVVLKHPSSLINPTSHGIVGPFPHPALHLVEADGLFFNIPLAWSSTSPPSSRHLKDHDPPLFGSRSSVHEDGWTKVSHRGQSRNDHQRPSFDQAAH</sequence>
<proteinExistence type="predicted"/>
<dbReference type="EMBL" id="KI392710">
    <property type="protein sequence ID" value="ERN11360.1"/>
    <property type="molecule type" value="Genomic_DNA"/>
</dbReference>
<evidence type="ECO:0000313" key="2">
    <source>
        <dbReference type="EMBL" id="ERN11360.1"/>
    </source>
</evidence>
<name>W1PVP3_AMBTC</name>
<keyword evidence="3" id="KW-1185">Reference proteome</keyword>
<evidence type="ECO:0000256" key="1">
    <source>
        <dbReference type="SAM" id="MobiDB-lite"/>
    </source>
</evidence>
<organism evidence="2 3">
    <name type="scientific">Amborella trichopoda</name>
    <dbReference type="NCBI Taxonomy" id="13333"/>
    <lineage>
        <taxon>Eukaryota</taxon>
        <taxon>Viridiplantae</taxon>
        <taxon>Streptophyta</taxon>
        <taxon>Embryophyta</taxon>
        <taxon>Tracheophyta</taxon>
        <taxon>Spermatophyta</taxon>
        <taxon>Magnoliopsida</taxon>
        <taxon>Amborellales</taxon>
        <taxon>Amborellaceae</taxon>
        <taxon>Amborella</taxon>
    </lineage>
</organism>
<dbReference type="HOGENOM" id="CLU_1930358_0_0_1"/>
<feature type="region of interest" description="Disordered" evidence="1">
    <location>
        <begin position="81"/>
        <end position="131"/>
    </location>
</feature>
<dbReference type="Proteomes" id="UP000017836">
    <property type="component" value="Unassembled WGS sequence"/>
</dbReference>
<dbReference type="Gramene" id="ERN11360">
    <property type="protein sequence ID" value="ERN11360"/>
    <property type="gene ID" value="AMTR_s00024p00253860"/>
</dbReference>